<dbReference type="EMBL" id="JAFBEE010000037">
    <property type="protein sequence ID" value="MBM7616429.1"/>
    <property type="molecule type" value="Genomic_DNA"/>
</dbReference>
<sequence length="360" mass="39765">MLTPTISYEHDAVGNRTKKISTTGGVSTTTNYTYNDGNELISVNGQAYSYDANGNLTNNGNKTYIYDLDNRLKEVKDSQGQTIASFTYDHEGKRNSMTTNSGTTHFHYNGDKVVYETDSNNTIVAEYTYDPEGNPATMTRGGVTYYYHINGHGDVVTLTDASGNVVAEYDYDAYGNIISQSGTMASVNPYRYAGYRYDEVTGLYYLMARYYDAEVGRFISRDPFHGIETDPSSLNQYNYCGSNPVMYTDPTGHLRNGWWNSVKWVGRIIDAAIVVFTAGKSIYGKKAAQAFLKKNKNKVVHAIRGKLLALHPSITKVAVGAAISAAFTLAGETPGSLVAKGLDYIDHWWGKTRKNGYVFG</sequence>
<reference evidence="3 4" key="1">
    <citation type="submission" date="2021-01" db="EMBL/GenBank/DDBJ databases">
        <title>Genomic Encyclopedia of Type Strains, Phase IV (KMG-IV): sequencing the most valuable type-strain genomes for metagenomic binning, comparative biology and taxonomic classification.</title>
        <authorList>
            <person name="Goeker M."/>
        </authorList>
    </citation>
    <scope>NUCLEOTIDE SEQUENCE [LARGE SCALE GENOMIC DNA]</scope>
    <source>
        <strain evidence="3 4">DSM 25890</strain>
    </source>
</reference>
<evidence type="ECO:0000313" key="4">
    <source>
        <dbReference type="Proteomes" id="UP001314796"/>
    </source>
</evidence>
<keyword evidence="4" id="KW-1185">Reference proteome</keyword>
<name>A0ABS2NTX2_9FIRM</name>
<dbReference type="Gene3D" id="2.180.10.10">
    <property type="entry name" value="RHS repeat-associated core"/>
    <property type="match status" value="1"/>
</dbReference>
<dbReference type="InterPro" id="IPR006530">
    <property type="entry name" value="YD"/>
</dbReference>
<proteinExistence type="predicted"/>
<dbReference type="Pfam" id="PF25023">
    <property type="entry name" value="TEN_YD-shell"/>
    <property type="match status" value="1"/>
</dbReference>
<dbReference type="NCBIfam" id="TIGR01643">
    <property type="entry name" value="YD_repeat_2x"/>
    <property type="match status" value="1"/>
</dbReference>
<keyword evidence="1" id="KW-0677">Repeat</keyword>
<dbReference type="NCBIfam" id="TIGR03696">
    <property type="entry name" value="Rhs_assc_core"/>
    <property type="match status" value="1"/>
</dbReference>
<dbReference type="InterPro" id="IPR056823">
    <property type="entry name" value="TEN-like_YD-shell"/>
</dbReference>
<comment type="caution">
    <text evidence="3">The sequence shown here is derived from an EMBL/GenBank/DDBJ whole genome shotgun (WGS) entry which is preliminary data.</text>
</comment>
<dbReference type="InterPro" id="IPR022385">
    <property type="entry name" value="Rhs_assc_core"/>
</dbReference>
<dbReference type="PANTHER" id="PTHR32305">
    <property type="match status" value="1"/>
</dbReference>
<protein>
    <submittedName>
        <fullName evidence="3">RHS repeat-associated protein</fullName>
    </submittedName>
</protein>
<dbReference type="InterPro" id="IPR050708">
    <property type="entry name" value="T6SS_VgrG/RHS"/>
</dbReference>
<evidence type="ECO:0000256" key="1">
    <source>
        <dbReference type="ARBA" id="ARBA00022737"/>
    </source>
</evidence>
<dbReference type="PANTHER" id="PTHR32305:SF17">
    <property type="entry name" value="TRNA NUCLEASE WAPA"/>
    <property type="match status" value="1"/>
</dbReference>
<organism evidence="3 4">
    <name type="scientific">Alkaliphilus hydrothermalis</name>
    <dbReference type="NCBI Taxonomy" id="1482730"/>
    <lineage>
        <taxon>Bacteria</taxon>
        <taxon>Bacillati</taxon>
        <taxon>Bacillota</taxon>
        <taxon>Clostridia</taxon>
        <taxon>Peptostreptococcales</taxon>
        <taxon>Natronincolaceae</taxon>
        <taxon>Alkaliphilus</taxon>
    </lineage>
</organism>
<evidence type="ECO:0000259" key="2">
    <source>
        <dbReference type="Pfam" id="PF25023"/>
    </source>
</evidence>
<gene>
    <name evidence="3" type="ORF">JOC73_003012</name>
</gene>
<dbReference type="Proteomes" id="UP001314796">
    <property type="component" value="Unassembled WGS sequence"/>
</dbReference>
<dbReference type="RefSeq" id="WP_204404625.1">
    <property type="nucleotide sequence ID" value="NZ_JAFBEE010000037.1"/>
</dbReference>
<evidence type="ECO:0000313" key="3">
    <source>
        <dbReference type="EMBL" id="MBM7616429.1"/>
    </source>
</evidence>
<accession>A0ABS2NTX2</accession>
<feature type="domain" description="Teneurin-like YD-shell" evidence="2">
    <location>
        <begin position="7"/>
        <end position="245"/>
    </location>
</feature>